<comment type="caution">
    <text evidence="3">The sequence shown here is derived from an EMBL/GenBank/DDBJ whole genome shotgun (WGS) entry which is preliminary data.</text>
</comment>
<dbReference type="Proteomes" id="UP000654947">
    <property type="component" value="Unassembled WGS sequence"/>
</dbReference>
<keyword evidence="4" id="KW-1185">Reference proteome</keyword>
<dbReference type="EMBL" id="BMXL01000001">
    <property type="protein sequence ID" value="GHD15378.1"/>
    <property type="molecule type" value="Genomic_DNA"/>
</dbReference>
<keyword evidence="2" id="KW-0812">Transmembrane</keyword>
<keyword evidence="2" id="KW-0472">Membrane</keyword>
<name>A0A918X6J9_9ACTN</name>
<protein>
    <recommendedName>
        <fullName evidence="5">DUF2567 domain-containing protein</fullName>
    </recommendedName>
</protein>
<evidence type="ECO:0000313" key="3">
    <source>
        <dbReference type="EMBL" id="GHD15378.1"/>
    </source>
</evidence>
<accession>A0A918X6J9</accession>
<feature type="transmembrane region" description="Helical" evidence="2">
    <location>
        <begin position="99"/>
        <end position="121"/>
    </location>
</feature>
<keyword evidence="2" id="KW-1133">Transmembrane helix</keyword>
<dbReference type="RefSeq" id="WP_017575473.1">
    <property type="nucleotide sequence ID" value="NZ_BMXL01000001.1"/>
</dbReference>
<sequence>MTDQSQDGRAPVRRTLVIALVTFASIAAAGALLGLLWWVLAPRPEGTSLGGGEVFTGATEDVFAGEGYFLIMTAIAGLVTGYVAYMVQFPLARRRQQDLRLTGLLSGVLGAAAGTLLTFWVGTGLDAPLHRAVAEASQGEAVTAGLQLDATAFLVAWPFVYVLQYGLLDAISMVRRDLPGRPEAPPMEGVSPLPAGDASPEGGPTP</sequence>
<feature type="transmembrane region" description="Helical" evidence="2">
    <location>
        <begin position="16"/>
        <end position="40"/>
    </location>
</feature>
<reference evidence="3 4" key="1">
    <citation type="journal article" date="2014" name="Int. J. Syst. Evol. Microbiol.">
        <title>Complete genome sequence of Corynebacterium casei LMG S-19264T (=DSM 44701T), isolated from a smear-ripened cheese.</title>
        <authorList>
            <consortium name="US DOE Joint Genome Institute (JGI-PGF)"/>
            <person name="Walter F."/>
            <person name="Albersmeier A."/>
            <person name="Kalinowski J."/>
            <person name="Ruckert C."/>
        </authorList>
    </citation>
    <scope>NUCLEOTIDE SEQUENCE [LARGE SCALE GENOMIC DNA]</scope>
    <source>
        <strain evidence="3 4">KCTC 19473</strain>
    </source>
</reference>
<proteinExistence type="predicted"/>
<feature type="region of interest" description="Disordered" evidence="1">
    <location>
        <begin position="180"/>
        <end position="206"/>
    </location>
</feature>
<evidence type="ECO:0000256" key="2">
    <source>
        <dbReference type="SAM" id="Phobius"/>
    </source>
</evidence>
<gene>
    <name evidence="3" type="ORF">GCM10007147_02590</name>
</gene>
<evidence type="ECO:0008006" key="5">
    <source>
        <dbReference type="Google" id="ProtNLM"/>
    </source>
</evidence>
<dbReference type="AlphaFoldDB" id="A0A918X6J9"/>
<organism evidence="3 4">
    <name type="scientific">Nocardiopsis kunsanensis</name>
    <dbReference type="NCBI Taxonomy" id="141693"/>
    <lineage>
        <taxon>Bacteria</taxon>
        <taxon>Bacillati</taxon>
        <taxon>Actinomycetota</taxon>
        <taxon>Actinomycetes</taxon>
        <taxon>Streptosporangiales</taxon>
        <taxon>Nocardiopsidaceae</taxon>
        <taxon>Nocardiopsis</taxon>
    </lineage>
</organism>
<evidence type="ECO:0000313" key="4">
    <source>
        <dbReference type="Proteomes" id="UP000654947"/>
    </source>
</evidence>
<feature type="transmembrane region" description="Helical" evidence="2">
    <location>
        <begin position="150"/>
        <end position="168"/>
    </location>
</feature>
<feature type="transmembrane region" description="Helical" evidence="2">
    <location>
        <begin position="67"/>
        <end position="87"/>
    </location>
</feature>
<evidence type="ECO:0000256" key="1">
    <source>
        <dbReference type="SAM" id="MobiDB-lite"/>
    </source>
</evidence>